<dbReference type="GO" id="GO:0001099">
    <property type="term" value="F:basal RNA polymerase II transcription machinery binding"/>
    <property type="evidence" value="ECO:0007669"/>
    <property type="project" value="TreeGrafter"/>
</dbReference>
<dbReference type="GO" id="GO:0003723">
    <property type="term" value="F:RNA binding"/>
    <property type="evidence" value="ECO:0007669"/>
    <property type="project" value="TreeGrafter"/>
</dbReference>
<protein>
    <submittedName>
        <fullName evidence="4">Protein LLP homolog</fullName>
    </submittedName>
</protein>
<feature type="compositionally biased region" description="Basic and acidic residues" evidence="2">
    <location>
        <begin position="47"/>
        <end position="65"/>
    </location>
</feature>
<feature type="region of interest" description="Disordered" evidence="2">
    <location>
        <begin position="37"/>
        <end position="70"/>
    </location>
</feature>
<dbReference type="InterPro" id="IPR018784">
    <property type="entry name" value="LLPH-like"/>
</dbReference>
<dbReference type="PANTHER" id="PTHR34253:SF1">
    <property type="entry name" value="PROTEIN LLP HOMOLOG"/>
    <property type="match status" value="1"/>
</dbReference>
<comment type="similarity">
    <text evidence="1">Belongs to the learning-associated protein family.</text>
</comment>
<evidence type="ECO:0000313" key="3">
    <source>
        <dbReference type="Proteomes" id="UP000095287"/>
    </source>
</evidence>
<dbReference type="Pfam" id="PF10169">
    <property type="entry name" value="LLPH"/>
    <property type="match status" value="1"/>
</dbReference>
<dbReference type="GO" id="GO:0097484">
    <property type="term" value="P:dendrite extension"/>
    <property type="evidence" value="ECO:0007669"/>
    <property type="project" value="TreeGrafter"/>
</dbReference>
<feature type="region of interest" description="Disordered" evidence="2">
    <location>
        <begin position="93"/>
        <end position="117"/>
    </location>
</feature>
<sequence length="117" mass="13394">MAKSIRAKSRRRARAVKREQLQTKVMKQLTEALSNKDGIVPLARKPKKEDEDVKMEDTAGEEKMEATQTSTINLKTMKLADGTYPTWLNQKKIRKLKKAAKGQKTGLGRKGRTRKRR</sequence>
<accession>A0A1I7YSB6</accession>
<dbReference type="WBParaSite" id="L893_g19334.t1">
    <property type="protein sequence ID" value="L893_g19334.t1"/>
    <property type="gene ID" value="L893_g19334"/>
</dbReference>
<dbReference type="GO" id="GO:0005730">
    <property type="term" value="C:nucleolus"/>
    <property type="evidence" value="ECO:0007669"/>
    <property type="project" value="TreeGrafter"/>
</dbReference>
<dbReference type="Proteomes" id="UP000095287">
    <property type="component" value="Unplaced"/>
</dbReference>
<evidence type="ECO:0000313" key="4">
    <source>
        <dbReference type="WBParaSite" id="L893_g19334.t1"/>
    </source>
</evidence>
<evidence type="ECO:0000256" key="1">
    <source>
        <dbReference type="ARBA" id="ARBA00034118"/>
    </source>
</evidence>
<evidence type="ECO:0000256" key="2">
    <source>
        <dbReference type="SAM" id="MobiDB-lite"/>
    </source>
</evidence>
<organism evidence="3 4">
    <name type="scientific">Steinernema glaseri</name>
    <dbReference type="NCBI Taxonomy" id="37863"/>
    <lineage>
        <taxon>Eukaryota</taxon>
        <taxon>Metazoa</taxon>
        <taxon>Ecdysozoa</taxon>
        <taxon>Nematoda</taxon>
        <taxon>Chromadorea</taxon>
        <taxon>Rhabditida</taxon>
        <taxon>Tylenchina</taxon>
        <taxon>Panagrolaimomorpha</taxon>
        <taxon>Strongyloidoidea</taxon>
        <taxon>Steinernematidae</taxon>
        <taxon>Steinernema</taxon>
    </lineage>
</organism>
<name>A0A1I7YSB6_9BILA</name>
<dbReference type="PANTHER" id="PTHR34253">
    <property type="entry name" value="PROTEIN LLP HOMOLOG"/>
    <property type="match status" value="1"/>
</dbReference>
<proteinExistence type="inferred from homology"/>
<keyword evidence="3" id="KW-1185">Reference proteome</keyword>
<dbReference type="AlphaFoldDB" id="A0A1I7YSB6"/>
<reference evidence="4" key="1">
    <citation type="submission" date="2016-11" db="UniProtKB">
        <authorList>
            <consortium name="WormBaseParasite"/>
        </authorList>
    </citation>
    <scope>IDENTIFICATION</scope>
</reference>